<accession>A0A0K2UII3</accession>
<dbReference type="EMBL" id="HACA01020748">
    <property type="protein sequence ID" value="CDW38109.1"/>
    <property type="molecule type" value="Transcribed_RNA"/>
</dbReference>
<sequence>MNKDRRLEGERNLCLRQRDVINNPIILSSCS</sequence>
<dbReference type="AlphaFoldDB" id="A0A0K2UII3"/>
<dbReference type="PROSITE" id="PS51257">
    <property type="entry name" value="PROKAR_LIPOPROTEIN"/>
    <property type="match status" value="1"/>
</dbReference>
<evidence type="ECO:0000313" key="1">
    <source>
        <dbReference type="EMBL" id="CDW38109.1"/>
    </source>
</evidence>
<organism evidence="1">
    <name type="scientific">Lepeophtheirus salmonis</name>
    <name type="common">Salmon louse</name>
    <name type="synonym">Caligus salmonis</name>
    <dbReference type="NCBI Taxonomy" id="72036"/>
    <lineage>
        <taxon>Eukaryota</taxon>
        <taxon>Metazoa</taxon>
        <taxon>Ecdysozoa</taxon>
        <taxon>Arthropoda</taxon>
        <taxon>Crustacea</taxon>
        <taxon>Multicrustacea</taxon>
        <taxon>Hexanauplia</taxon>
        <taxon>Copepoda</taxon>
        <taxon>Siphonostomatoida</taxon>
        <taxon>Caligidae</taxon>
        <taxon>Lepeophtheirus</taxon>
    </lineage>
</organism>
<proteinExistence type="predicted"/>
<reference evidence="1" key="1">
    <citation type="submission" date="2014-05" db="EMBL/GenBank/DDBJ databases">
        <authorList>
            <person name="Chronopoulou M."/>
        </authorList>
    </citation>
    <scope>NUCLEOTIDE SEQUENCE</scope>
    <source>
        <tissue evidence="1">Whole organism</tissue>
    </source>
</reference>
<protein>
    <submittedName>
        <fullName evidence="1">Uncharacterized protein</fullName>
    </submittedName>
</protein>
<name>A0A0K2UII3_LEPSM</name>